<dbReference type="Pfam" id="PF07728">
    <property type="entry name" value="AAA_5"/>
    <property type="match status" value="3"/>
</dbReference>
<feature type="region of interest" description="Disordered" evidence="1">
    <location>
        <begin position="48"/>
        <end position="67"/>
    </location>
</feature>
<dbReference type="SUPFAM" id="SSF52540">
    <property type="entry name" value="P-loop containing nucleoside triphosphate hydrolases"/>
    <property type="match status" value="3"/>
</dbReference>
<dbReference type="GO" id="GO:0005524">
    <property type="term" value="F:ATP binding"/>
    <property type="evidence" value="ECO:0007669"/>
    <property type="project" value="InterPro"/>
</dbReference>
<protein>
    <recommendedName>
        <fullName evidence="2">ATPase dynein-related AAA domain-containing protein</fullName>
    </recommendedName>
</protein>
<dbReference type="InterPro" id="IPR027417">
    <property type="entry name" value="P-loop_NTPase"/>
</dbReference>
<evidence type="ECO:0000259" key="2">
    <source>
        <dbReference type="Pfam" id="PF07728"/>
    </source>
</evidence>
<feature type="domain" description="ATPase dynein-related AAA" evidence="2">
    <location>
        <begin position="470"/>
        <end position="604"/>
    </location>
</feature>
<feature type="domain" description="ATPase dynein-related AAA" evidence="2">
    <location>
        <begin position="809"/>
        <end position="939"/>
    </location>
</feature>
<dbReference type="Gene3D" id="3.40.50.300">
    <property type="entry name" value="P-loop containing nucleotide triphosphate hydrolases"/>
    <property type="match status" value="3"/>
</dbReference>
<evidence type="ECO:0000256" key="1">
    <source>
        <dbReference type="SAM" id="MobiDB-lite"/>
    </source>
</evidence>
<feature type="domain" description="ATPase dynein-related AAA" evidence="2">
    <location>
        <begin position="94"/>
        <end position="261"/>
    </location>
</feature>
<dbReference type="PANTHER" id="PTHR21610:SF9">
    <property type="entry name" value="VON WILLEBRAND FACTOR A DOMAIN-CONTAINING PROTEIN 8"/>
    <property type="match status" value="1"/>
</dbReference>
<sequence length="1857" mass="208831">MPPSPLHNSLTVERRLQVIVSHLVDETHPNTFAPSIYHVPASASSLLSGTEKSTATSKRPSSKPYFSSRNVPNIPPILLPYLNWIEQKRVLRQNVFLVGHAGPLKRLLAKIYTSARRQPQQAHTCPYEYYYITEQTTDADMKQRKELINGTMVFVDQCIVRAAKHGKVLILEGVENAERNVLSLLNGILEERKMVLDDGTLLCDPAEFQHCLSKLTSDSINTTLPRSTFLPVHQDFFVICLGLPIPPYTGLPLDPPLRSRFQSKAVRVDENLLSLQQLHLEFPQLHRLVLQQIIQFSQFIHSIQQEQQNPTLGDGIPLASASNDIQSNFIPPLPFNHILDLYRIIHDVNRALSHSALTMLLQQVYPVHLLLRSIDNVTVAEAIQKELERTAKELFVLIHDSKRLDVSWDTRAQIHLNSKKEPHISFSSPTFRTKMKIHPGSPLPPTIYVSFDTYDSTLRNMYLTHTVNRDFCLVGNVSSGRSTLAQEFCRNLGLVSQTFSLNAEMSTRELFKMRRTDNHGNTYWSSSPLLECMQNGEVCILDNAELLPADVLMSLQSLVQDRELFLEDGSHYSTTLNLSPAHRIHPSFRIIAIASTPKSHRSSLSLEASTWLQDRGVLALFHFHVLEPLTRSEQLKLISKMHPEISVSITKNLLRFAHVYNAILRDESVSDKYKSIDLDDRHFKPLSLREVIQAVRRMHLFAQSETLRENILRLTLMESMPRRQQESLLKLLLLLKILPDLGSDTGNLNIVNTTDHISIGEVTLCKASHFDPAFVPKSLFFVENEDHTRVLKALLKDHLMSSQGVHPVHSLLMGAQGSGKNRITDRFLELINAEKEYIQLHRDTTLHTLTTSPSVEGGVITYIDSPLIRAATHGRILVVDELDKAPSEIVQMLRSLLVDGEMILPNGKILSSKRDGANILPIHKSFRIIGLSNPPHFPFHGNPVFISMGDAFSVHLVQNPTEEQELVILRAYAPHVDEKILSKLCKCFSDLRQLVREEQLSYPYSLRELVNISLHLEKFPEYGVVDALHNVTDFDLFDETTFQHLRNVFHKNGIPLEKQSSGKIYYADLLGSVTDAIQFDSVLKKHAIVPAEHVPELTHFQVRADSSFLAHAAQEETSVPLNSHRVQFLSELIYSVPLLCKYPRQVCAVGQSIHILSSSPDRLYSYNSELTRMRQVELFHYARLSCIHLCVLNGTPYILGLTFDDEGTFSSRSAANIQLFAVNESTLTKVPLQSSFSFRITEKIPTIHCARSTASDNAIVVYSTSNVWIISQSHGKQSKEGTTQPLQVRNISLSSVFVSTCLVLQSSQKEVLLLLEDVHNHYLLHVLEYKAHLRIVNDSLMRLVASCAQNDSDYCAVQEKTNELFQICLDGNDFKVLKSKKKVIIPQSKTAGKHLLVGQQGGTLRAYNCRTSTLTEMSLVADGISPADSDSSDDDITAEGSRIQLVDANMFGEKIITVHDDGKLRIFENKNPAILREEALQFTSLILGEHSLEAEAYQNAAMHTDSSIEDINVEGSASLGMGGAGGFGGFGGSGGSGGAMGFGERQQSTQSPGMRQNAATMSEEAQQRAREQAKQALSRHLEMIQMSEGDLTLYQKHVNHVSLQISRLRHILQDLRAKEREKKWLKGRVQGELDENKLVEGLAGERAIYKKRGKNEEKSSLKQKKKKLLYFTVDCSASMFRFNGFDSRLERMCDVAVLIMEALAGFESKFDYCIVGHSGMSTKFPLVSFSKPPRNRKERLQVIRKLVAHAQYCSAGDSTEASTYRAIRSLRRKDADERFLFVFSDANLENYGFDTKEFSRQIHKHASVETHLIFLSSGGEAAEKYAQDLPRRSHLCYNSSELANVFSSIFAASVLNA</sequence>
<name>A0A7S1KPU3_9EUKA</name>
<dbReference type="EMBL" id="HBGD01004848">
    <property type="protein sequence ID" value="CAD9080793.1"/>
    <property type="molecule type" value="Transcribed_RNA"/>
</dbReference>
<dbReference type="PANTHER" id="PTHR21610">
    <property type="entry name" value="VON WILLEBRAND FACTOR A DOMAIN-CONTAINING PROTEIN 8"/>
    <property type="match status" value="1"/>
</dbReference>
<dbReference type="GO" id="GO:0005737">
    <property type="term" value="C:cytoplasm"/>
    <property type="evidence" value="ECO:0007669"/>
    <property type="project" value="TreeGrafter"/>
</dbReference>
<accession>A0A7S1KPU3</accession>
<dbReference type="InterPro" id="IPR011704">
    <property type="entry name" value="ATPase_dyneun-rel_AAA"/>
</dbReference>
<evidence type="ECO:0000313" key="3">
    <source>
        <dbReference type="EMBL" id="CAD9080793.1"/>
    </source>
</evidence>
<dbReference type="InterPro" id="IPR036465">
    <property type="entry name" value="vWFA_dom_sf"/>
</dbReference>
<organism evidence="3">
    <name type="scientific">Percolomonas cosmopolitus</name>
    <dbReference type="NCBI Taxonomy" id="63605"/>
    <lineage>
        <taxon>Eukaryota</taxon>
        <taxon>Discoba</taxon>
        <taxon>Heterolobosea</taxon>
        <taxon>Tetramitia</taxon>
        <taxon>Eutetramitia</taxon>
        <taxon>Percolomonadidae</taxon>
        <taxon>Percolomonas</taxon>
    </lineage>
</organism>
<dbReference type="SUPFAM" id="SSF53300">
    <property type="entry name" value="vWA-like"/>
    <property type="match status" value="1"/>
</dbReference>
<dbReference type="GO" id="GO:0016887">
    <property type="term" value="F:ATP hydrolysis activity"/>
    <property type="evidence" value="ECO:0007669"/>
    <property type="project" value="InterPro"/>
</dbReference>
<gene>
    <name evidence="3" type="ORF">PCOS0759_LOCUS4033</name>
</gene>
<proteinExistence type="predicted"/>
<reference evidence="3" key="1">
    <citation type="submission" date="2021-01" db="EMBL/GenBank/DDBJ databases">
        <authorList>
            <person name="Corre E."/>
            <person name="Pelletier E."/>
            <person name="Niang G."/>
            <person name="Scheremetjew M."/>
            <person name="Finn R."/>
            <person name="Kale V."/>
            <person name="Holt S."/>
            <person name="Cochrane G."/>
            <person name="Meng A."/>
            <person name="Brown T."/>
            <person name="Cohen L."/>
        </authorList>
    </citation>
    <scope>NUCLEOTIDE SEQUENCE</scope>
    <source>
        <strain evidence="3">WS</strain>
    </source>
</reference>
<dbReference type="InterPro" id="IPR039891">
    <property type="entry name" value="VWA8"/>
</dbReference>